<gene>
    <name evidence="1" type="ORF">E5331_17010</name>
</gene>
<organism evidence="1 2">
    <name type="scientific">Lepagella muris</name>
    <dbReference type="NCBI Taxonomy" id="3032870"/>
    <lineage>
        <taxon>Bacteria</taxon>
        <taxon>Pseudomonadati</taxon>
        <taxon>Bacteroidota</taxon>
        <taxon>Bacteroidia</taxon>
        <taxon>Bacteroidales</taxon>
        <taxon>Muribaculaceae</taxon>
        <taxon>Lepagella</taxon>
    </lineage>
</organism>
<comment type="caution">
    <text evidence="1">The sequence shown here is derived from an EMBL/GenBank/DDBJ whole genome shotgun (WGS) entry which is preliminary data.</text>
</comment>
<name>A0AC61RI56_9BACT</name>
<keyword evidence="2" id="KW-1185">Reference proteome</keyword>
<evidence type="ECO:0000313" key="2">
    <source>
        <dbReference type="Proteomes" id="UP000306319"/>
    </source>
</evidence>
<dbReference type="EMBL" id="SRYB01000034">
    <property type="protein sequence ID" value="TGY76896.1"/>
    <property type="molecule type" value="Genomic_DNA"/>
</dbReference>
<sequence length="180" mass="20155">MKRVHNPNITKKSAILSITFGILSGISFNMVADDYVVVGRNAKIFDSPNVKSYVTLNSKNQEVTLIPGMALKKLESNNGWHMVEYSPGLRGFLSVQSTANGLKIPESGSYPIRNIKNKQLKVSCKENIWKAETDNKIYKGKLFNNIVIFFNDKNQPAYSLVELEDGIIAISYDNAVTNFF</sequence>
<evidence type="ECO:0000313" key="1">
    <source>
        <dbReference type="EMBL" id="TGY76896.1"/>
    </source>
</evidence>
<protein>
    <submittedName>
        <fullName evidence="1">Uncharacterized protein</fullName>
    </submittedName>
</protein>
<dbReference type="Proteomes" id="UP000306319">
    <property type="component" value="Unassembled WGS sequence"/>
</dbReference>
<proteinExistence type="predicted"/>
<accession>A0AC61RI56</accession>
<reference evidence="1" key="1">
    <citation type="submission" date="2019-04" db="EMBL/GenBank/DDBJ databases">
        <title>Microbes associate with the intestines of laboratory mice.</title>
        <authorList>
            <person name="Navarre W."/>
            <person name="Wong E."/>
            <person name="Huang K."/>
            <person name="Tropini C."/>
            <person name="Ng K."/>
            <person name="Yu B."/>
        </authorList>
    </citation>
    <scope>NUCLEOTIDE SEQUENCE</scope>
    <source>
        <strain evidence="1">NM04_E33</strain>
    </source>
</reference>